<reference evidence="1 2" key="1">
    <citation type="submission" date="2021-10" db="EMBL/GenBank/DDBJ databases">
        <title>Streptomyces gossypii sp. nov., isolated from soil collected from cotton field.</title>
        <authorList>
            <person name="Ge X."/>
            <person name="Chen X."/>
            <person name="Liu W."/>
        </authorList>
    </citation>
    <scope>NUCLEOTIDE SEQUENCE [LARGE SCALE GENOMIC DNA]</scope>
    <source>
        <strain evidence="1 2">N2-109</strain>
    </source>
</reference>
<dbReference type="EMBL" id="JAJAGO010000029">
    <property type="protein sequence ID" value="MCT2594798.1"/>
    <property type="molecule type" value="Genomic_DNA"/>
</dbReference>
<evidence type="ECO:0000313" key="2">
    <source>
        <dbReference type="Proteomes" id="UP001156389"/>
    </source>
</evidence>
<dbReference type="SUPFAM" id="SSF55729">
    <property type="entry name" value="Acyl-CoA N-acyltransferases (Nat)"/>
    <property type="match status" value="1"/>
</dbReference>
<dbReference type="RefSeq" id="WP_260222170.1">
    <property type="nucleotide sequence ID" value="NZ_JAJAGO010000029.1"/>
</dbReference>
<protein>
    <submittedName>
        <fullName evidence="1">GNAT family N-acetyltransferase</fullName>
    </submittedName>
</protein>
<dbReference type="Proteomes" id="UP001156389">
    <property type="component" value="Unassembled WGS sequence"/>
</dbReference>
<proteinExistence type="predicted"/>
<keyword evidence="2" id="KW-1185">Reference proteome</keyword>
<gene>
    <name evidence="1" type="ORF">LHJ74_33640</name>
</gene>
<dbReference type="Gene3D" id="3.40.630.30">
    <property type="match status" value="1"/>
</dbReference>
<sequence>MHCITSPENTASQAFHTRLGFTASEVKPDYDGPGLDRVAFTLDLAAAT</sequence>
<name>A0ABT2K4J9_9ACTN</name>
<accession>A0ABT2K4J9</accession>
<evidence type="ECO:0000313" key="1">
    <source>
        <dbReference type="EMBL" id="MCT2594798.1"/>
    </source>
</evidence>
<comment type="caution">
    <text evidence="1">The sequence shown here is derived from an EMBL/GenBank/DDBJ whole genome shotgun (WGS) entry which is preliminary data.</text>
</comment>
<organism evidence="1 2">
    <name type="scientific">Streptomyces gossypii</name>
    <dbReference type="NCBI Taxonomy" id="2883101"/>
    <lineage>
        <taxon>Bacteria</taxon>
        <taxon>Bacillati</taxon>
        <taxon>Actinomycetota</taxon>
        <taxon>Actinomycetes</taxon>
        <taxon>Kitasatosporales</taxon>
        <taxon>Streptomycetaceae</taxon>
        <taxon>Streptomyces</taxon>
    </lineage>
</organism>
<dbReference type="InterPro" id="IPR016181">
    <property type="entry name" value="Acyl_CoA_acyltransferase"/>
</dbReference>